<dbReference type="STRING" id="394193.SAMN04489732_1053"/>
<organism evidence="2 3">
    <name type="scientific">Amycolatopsis saalfeldensis</name>
    <dbReference type="NCBI Taxonomy" id="394193"/>
    <lineage>
        <taxon>Bacteria</taxon>
        <taxon>Bacillati</taxon>
        <taxon>Actinomycetota</taxon>
        <taxon>Actinomycetes</taxon>
        <taxon>Pseudonocardiales</taxon>
        <taxon>Pseudonocardiaceae</taxon>
        <taxon>Amycolatopsis</taxon>
    </lineage>
</organism>
<dbReference type="OrthoDB" id="5120158at2"/>
<reference evidence="2 3" key="1">
    <citation type="submission" date="2016-10" db="EMBL/GenBank/DDBJ databases">
        <authorList>
            <person name="de Groot N.N."/>
        </authorList>
    </citation>
    <scope>NUCLEOTIDE SEQUENCE [LARGE SCALE GENOMIC DNA]</scope>
    <source>
        <strain evidence="2 3">DSM 44993</strain>
    </source>
</reference>
<feature type="chain" id="PRO_5039537189" description="Lipoprotein" evidence="1">
    <location>
        <begin position="22"/>
        <end position="153"/>
    </location>
</feature>
<evidence type="ECO:0008006" key="4">
    <source>
        <dbReference type="Google" id="ProtNLM"/>
    </source>
</evidence>
<dbReference type="Proteomes" id="UP000198582">
    <property type="component" value="Unassembled WGS sequence"/>
</dbReference>
<dbReference type="EMBL" id="FOEF01000005">
    <property type="protein sequence ID" value="SEP24416.1"/>
    <property type="molecule type" value="Genomic_DNA"/>
</dbReference>
<dbReference type="RefSeq" id="WP_091617131.1">
    <property type="nucleotide sequence ID" value="NZ_FOEF01000005.1"/>
</dbReference>
<gene>
    <name evidence="2" type="ORF">SAMN04489732_1053</name>
</gene>
<sequence>MNLIGKRTVRVGAAVAGVAVASTLAGCGLSEAVTEKANGHVKAVDYRTGTEGKADKDVQLPGWVPDQAQSVSEAIRTTGSERILRYTAAGTKLPGTCLPSAAPKTAPTLTADWWPNGQETKTTTICDAVWHISTDGTTVYAYKPETIDQRGAN</sequence>
<proteinExistence type="predicted"/>
<protein>
    <recommendedName>
        <fullName evidence="4">Lipoprotein</fullName>
    </recommendedName>
</protein>
<dbReference type="AlphaFoldDB" id="A0A1H8W9S3"/>
<evidence type="ECO:0000256" key="1">
    <source>
        <dbReference type="SAM" id="SignalP"/>
    </source>
</evidence>
<evidence type="ECO:0000313" key="2">
    <source>
        <dbReference type="EMBL" id="SEP24416.1"/>
    </source>
</evidence>
<feature type="signal peptide" evidence="1">
    <location>
        <begin position="1"/>
        <end position="21"/>
    </location>
</feature>
<keyword evidence="3" id="KW-1185">Reference proteome</keyword>
<evidence type="ECO:0000313" key="3">
    <source>
        <dbReference type="Proteomes" id="UP000198582"/>
    </source>
</evidence>
<keyword evidence="1" id="KW-0732">Signal</keyword>
<accession>A0A1H8W9S3</accession>
<name>A0A1H8W9S3_9PSEU</name>
<dbReference type="PROSITE" id="PS51257">
    <property type="entry name" value="PROKAR_LIPOPROTEIN"/>
    <property type="match status" value="1"/>
</dbReference>